<dbReference type="PATRIC" id="fig|1121014.3.peg.1500"/>
<gene>
    <name evidence="3" type="ORF">N788_04165</name>
</gene>
<dbReference type="GO" id="GO:0071111">
    <property type="term" value="F:cyclic-guanylate-specific phosphodiesterase activity"/>
    <property type="evidence" value="ECO:0007669"/>
    <property type="project" value="InterPro"/>
</dbReference>
<evidence type="ECO:0000313" key="4">
    <source>
        <dbReference type="Proteomes" id="UP000029085"/>
    </source>
</evidence>
<dbReference type="SMART" id="SM00052">
    <property type="entry name" value="EAL"/>
    <property type="match status" value="1"/>
</dbReference>
<dbReference type="Proteomes" id="UP000029085">
    <property type="component" value="Unassembled WGS sequence"/>
</dbReference>
<dbReference type="SUPFAM" id="SSF141868">
    <property type="entry name" value="EAL domain-like"/>
    <property type="match status" value="1"/>
</dbReference>
<protein>
    <recommendedName>
        <fullName evidence="5">EAL domain-containing protein</fullName>
    </recommendedName>
</protein>
<dbReference type="PANTHER" id="PTHR33121:SF70">
    <property type="entry name" value="SIGNALING PROTEIN YKOW"/>
    <property type="match status" value="1"/>
</dbReference>
<dbReference type="Gene3D" id="3.30.70.270">
    <property type="match status" value="1"/>
</dbReference>
<evidence type="ECO:0000313" key="3">
    <source>
        <dbReference type="EMBL" id="KFL36817.1"/>
    </source>
</evidence>
<dbReference type="NCBIfam" id="TIGR00254">
    <property type="entry name" value="GGDEF"/>
    <property type="match status" value="1"/>
</dbReference>
<reference evidence="3 4" key="2">
    <citation type="journal article" date="2015" name="Stand. Genomic Sci.">
        <title>High quality draft genomic sequence of Arenimonas donghaensis DSM 18148(T).</title>
        <authorList>
            <person name="Chen F."/>
            <person name="Wang H."/>
            <person name="Cao Y."/>
            <person name="Li X."/>
            <person name="Wang G."/>
        </authorList>
    </citation>
    <scope>NUCLEOTIDE SEQUENCE [LARGE SCALE GENOMIC DNA]</scope>
    <source>
        <strain evidence="3 4">HO3-R19</strain>
    </source>
</reference>
<evidence type="ECO:0000259" key="2">
    <source>
        <dbReference type="PROSITE" id="PS50887"/>
    </source>
</evidence>
<dbReference type="SMART" id="SM00267">
    <property type="entry name" value="GGDEF"/>
    <property type="match status" value="1"/>
</dbReference>
<dbReference type="EMBL" id="AVCJ01000012">
    <property type="protein sequence ID" value="KFL36817.1"/>
    <property type="molecule type" value="Genomic_DNA"/>
</dbReference>
<dbReference type="RefSeq" id="WP_034223128.1">
    <property type="nucleotide sequence ID" value="NZ_AVCJ01000012.1"/>
</dbReference>
<dbReference type="SUPFAM" id="SSF55073">
    <property type="entry name" value="Nucleotide cyclase"/>
    <property type="match status" value="1"/>
</dbReference>
<organism evidence="3 4">
    <name type="scientific">Arenimonas donghaensis DSM 18148 = HO3-R19</name>
    <dbReference type="NCBI Taxonomy" id="1121014"/>
    <lineage>
        <taxon>Bacteria</taxon>
        <taxon>Pseudomonadati</taxon>
        <taxon>Pseudomonadota</taxon>
        <taxon>Gammaproteobacteria</taxon>
        <taxon>Lysobacterales</taxon>
        <taxon>Lysobacteraceae</taxon>
        <taxon>Arenimonas</taxon>
    </lineage>
</organism>
<dbReference type="PROSITE" id="PS50883">
    <property type="entry name" value="EAL"/>
    <property type="match status" value="1"/>
</dbReference>
<accession>A0A087MIW4</accession>
<comment type="caution">
    <text evidence="3">The sequence shown here is derived from an EMBL/GenBank/DDBJ whole genome shotgun (WGS) entry which is preliminary data.</text>
</comment>
<name>A0A087MIW4_9GAMM</name>
<dbReference type="PANTHER" id="PTHR33121">
    <property type="entry name" value="CYCLIC DI-GMP PHOSPHODIESTERASE PDEF"/>
    <property type="match status" value="1"/>
</dbReference>
<dbReference type="InterPro" id="IPR001633">
    <property type="entry name" value="EAL_dom"/>
</dbReference>
<sequence length="415" mass="44712">MTVRTGSLPELLAPRLEAAVGDGQSLGVMCIGMQDLRRLRVHAGYAAVDDLLRQSAERLTAILRPGDELVELGSGDFAMILTGLKDSQHALLAAARVQRLFESPFQAAGQPVLALVSVGLAMYPEHGDQPELLCRQAEQAMLQARHEPDRMLVCKSRITPAGVDPADLLTAINDGQLSMWLQPILDLRRRKIVGAEALARWRHPQKGDISPGVFIPVAEGSGMISHFTRWSVNACLQLVAEARSRGLDIPIALNLSATAFAERGLVEQLLGGLKLWGVAPRDLVLEVTETAIVADVRRGAQQLQQLNAAGVRVSIDDFGVGNASVSYLKEFPATEMKIDQSFVTGMLGDLRSLQIVKAMIGFAHQMGMRVVAEGVEDKATLEALGDLNCNLAQGWAIGKPKPAAEFMDELAAAPR</sequence>
<dbReference type="PROSITE" id="PS50887">
    <property type="entry name" value="GGDEF"/>
    <property type="match status" value="1"/>
</dbReference>
<keyword evidence="4" id="KW-1185">Reference proteome</keyword>
<dbReference type="Pfam" id="PF00563">
    <property type="entry name" value="EAL"/>
    <property type="match status" value="1"/>
</dbReference>
<dbReference type="AlphaFoldDB" id="A0A087MIW4"/>
<dbReference type="Gene3D" id="3.20.20.450">
    <property type="entry name" value="EAL domain"/>
    <property type="match status" value="1"/>
</dbReference>
<feature type="domain" description="GGDEF" evidence="2">
    <location>
        <begin position="24"/>
        <end position="158"/>
    </location>
</feature>
<dbReference type="InterPro" id="IPR050706">
    <property type="entry name" value="Cyclic-di-GMP_PDE-like"/>
</dbReference>
<proteinExistence type="predicted"/>
<dbReference type="CDD" id="cd01948">
    <property type="entry name" value="EAL"/>
    <property type="match status" value="1"/>
</dbReference>
<dbReference type="STRING" id="1121014.N788_04165"/>
<dbReference type="OrthoDB" id="9812358at2"/>
<feature type="domain" description="EAL" evidence="1">
    <location>
        <begin position="161"/>
        <end position="414"/>
    </location>
</feature>
<dbReference type="CDD" id="cd01949">
    <property type="entry name" value="GGDEF"/>
    <property type="match status" value="1"/>
</dbReference>
<dbReference type="InterPro" id="IPR035919">
    <property type="entry name" value="EAL_sf"/>
</dbReference>
<dbReference type="InterPro" id="IPR000160">
    <property type="entry name" value="GGDEF_dom"/>
</dbReference>
<dbReference type="InterPro" id="IPR043128">
    <property type="entry name" value="Rev_trsase/Diguanyl_cyclase"/>
</dbReference>
<evidence type="ECO:0000259" key="1">
    <source>
        <dbReference type="PROSITE" id="PS50883"/>
    </source>
</evidence>
<dbReference type="Pfam" id="PF00990">
    <property type="entry name" value="GGDEF"/>
    <property type="match status" value="1"/>
</dbReference>
<dbReference type="InterPro" id="IPR029787">
    <property type="entry name" value="Nucleotide_cyclase"/>
</dbReference>
<evidence type="ECO:0008006" key="5">
    <source>
        <dbReference type="Google" id="ProtNLM"/>
    </source>
</evidence>
<reference evidence="4" key="1">
    <citation type="submission" date="2013-08" db="EMBL/GenBank/DDBJ databases">
        <title>Genome sequencing of Arenimonas donghaensis.</title>
        <authorList>
            <person name="Chen F."/>
            <person name="Wang G."/>
        </authorList>
    </citation>
    <scope>NUCLEOTIDE SEQUENCE [LARGE SCALE GENOMIC DNA]</scope>
    <source>
        <strain evidence="4">HO3-R19</strain>
    </source>
</reference>